<sequence>MAIRLWHVLLLGFLCYWTINLAESKAPGIPLNAETLETFEPGAEDTEETEPGIEEQPSESEIGPEPPEGTEPSGPIHHGHGAPGGKPPGHKLGGSAPSFSPGLTLDIPAETLAGVSLHLANGVEISNKNGKWVDGHGVAYKPVLKQKLSIEPGQENPITTMELEWEPDTEGSNTSIEEAQFANSLLLQSLGSQQPEESEPSAPSGELKIPKTPSIPLPDMDEVMKANKENDEETSETDEGGQEPEEEEEEPTGSDTEEAPETSETSDTTEAPSGFPTTPTIPMPPTDEELAREEAQEGDNAGDTELESSTQKAITIEAPGEKKDLPALSWWLKDRDSQPTSSTTWAPETEATTNNWWATSDQTTTPSLAFDAVPVTTKPNIWWTTTKSGNAGTTRQNIWWTTTRAPSANSGTTTRFMWWTTTKATAASSQKGNGQRLVHLQAQPVKQCIELNFLACEQILGQSWRRADAEAYRAQNDYTVSLGKNEYCSVVLHIVNSYTISLGKNEYCSVVLHLIDDYEDALVGNSNDDESTMVGNDDHPASYGELLGNCDYYSPLLANDHTSTVLADDNDKTLLANDHCQTTLADNDNKTLLANDHYQTVLADNHKS</sequence>
<evidence type="ECO:0008006" key="5">
    <source>
        <dbReference type="Google" id="ProtNLM"/>
    </source>
</evidence>
<gene>
    <name evidence="3" type="ORF">WR25_12417</name>
</gene>
<keyword evidence="2" id="KW-0732">Signal</keyword>
<feature type="chain" id="PRO_5012042076" description="Galectin domain-containing protein" evidence="2">
    <location>
        <begin position="23"/>
        <end position="608"/>
    </location>
</feature>
<evidence type="ECO:0000256" key="1">
    <source>
        <dbReference type="SAM" id="MobiDB-lite"/>
    </source>
</evidence>
<dbReference type="AlphaFoldDB" id="A0A2A2J4X3"/>
<evidence type="ECO:0000313" key="4">
    <source>
        <dbReference type="Proteomes" id="UP000218231"/>
    </source>
</evidence>
<keyword evidence="4" id="KW-1185">Reference proteome</keyword>
<feature type="region of interest" description="Disordered" evidence="1">
    <location>
        <begin position="41"/>
        <end position="99"/>
    </location>
</feature>
<organism evidence="3 4">
    <name type="scientific">Diploscapter pachys</name>
    <dbReference type="NCBI Taxonomy" id="2018661"/>
    <lineage>
        <taxon>Eukaryota</taxon>
        <taxon>Metazoa</taxon>
        <taxon>Ecdysozoa</taxon>
        <taxon>Nematoda</taxon>
        <taxon>Chromadorea</taxon>
        <taxon>Rhabditida</taxon>
        <taxon>Rhabditina</taxon>
        <taxon>Rhabditomorpha</taxon>
        <taxon>Rhabditoidea</taxon>
        <taxon>Rhabditidae</taxon>
        <taxon>Diploscapter</taxon>
    </lineage>
</organism>
<proteinExistence type="predicted"/>
<name>A0A2A2J4X3_9BILA</name>
<accession>A0A2A2J4X3</accession>
<dbReference type="Proteomes" id="UP000218231">
    <property type="component" value="Unassembled WGS sequence"/>
</dbReference>
<evidence type="ECO:0000313" key="3">
    <source>
        <dbReference type="EMBL" id="PAV56659.1"/>
    </source>
</evidence>
<comment type="caution">
    <text evidence="3">The sequence shown here is derived from an EMBL/GenBank/DDBJ whole genome shotgun (WGS) entry which is preliminary data.</text>
</comment>
<feature type="compositionally biased region" description="Polar residues" evidence="1">
    <location>
        <begin position="262"/>
        <end position="271"/>
    </location>
</feature>
<feature type="compositionally biased region" description="Acidic residues" evidence="1">
    <location>
        <begin position="230"/>
        <end position="261"/>
    </location>
</feature>
<feature type="compositionally biased region" description="Acidic residues" evidence="1">
    <location>
        <begin position="42"/>
        <end position="58"/>
    </location>
</feature>
<feature type="compositionally biased region" description="Acidic residues" evidence="1">
    <location>
        <begin position="286"/>
        <end position="306"/>
    </location>
</feature>
<protein>
    <recommendedName>
        <fullName evidence="5">Galectin domain-containing protein</fullName>
    </recommendedName>
</protein>
<reference evidence="3 4" key="1">
    <citation type="journal article" date="2017" name="Curr. Biol.">
        <title>Genome architecture and evolution of a unichromosomal asexual nematode.</title>
        <authorList>
            <person name="Fradin H."/>
            <person name="Zegar C."/>
            <person name="Gutwein M."/>
            <person name="Lucas J."/>
            <person name="Kovtun M."/>
            <person name="Corcoran D."/>
            <person name="Baugh L.R."/>
            <person name="Kiontke K."/>
            <person name="Gunsalus K."/>
            <person name="Fitch D.H."/>
            <person name="Piano F."/>
        </authorList>
    </citation>
    <scope>NUCLEOTIDE SEQUENCE [LARGE SCALE GENOMIC DNA]</scope>
    <source>
        <strain evidence="3">PF1309</strain>
    </source>
</reference>
<dbReference type="EMBL" id="LIAE01010682">
    <property type="protein sequence ID" value="PAV56659.1"/>
    <property type="molecule type" value="Genomic_DNA"/>
</dbReference>
<evidence type="ECO:0000256" key="2">
    <source>
        <dbReference type="SAM" id="SignalP"/>
    </source>
</evidence>
<feature type="compositionally biased region" description="Low complexity" evidence="1">
    <location>
        <begin position="191"/>
        <end position="207"/>
    </location>
</feature>
<feature type="region of interest" description="Disordered" evidence="1">
    <location>
        <begin position="191"/>
        <end position="321"/>
    </location>
</feature>
<feature type="signal peptide" evidence="2">
    <location>
        <begin position="1"/>
        <end position="22"/>
    </location>
</feature>